<dbReference type="Proteomes" id="UP001196413">
    <property type="component" value="Unassembled WGS sequence"/>
</dbReference>
<sequence>MPNPGQCAATAAHIACCRERPHVDQTRTSSNECHLVSVQNTIWWINGATCYLDASDGVK</sequence>
<keyword evidence="2" id="KW-1185">Reference proteome</keyword>
<gene>
    <name evidence="1" type="ORF">KIN20_002420</name>
</gene>
<dbReference type="EMBL" id="JAHQIW010000307">
    <property type="protein sequence ID" value="KAJ1347382.1"/>
    <property type="molecule type" value="Genomic_DNA"/>
</dbReference>
<reference evidence="1" key="1">
    <citation type="submission" date="2021-06" db="EMBL/GenBank/DDBJ databases">
        <title>Parelaphostrongylus tenuis whole genome reference sequence.</title>
        <authorList>
            <person name="Garwood T.J."/>
            <person name="Larsen P.A."/>
            <person name="Fountain-Jones N.M."/>
            <person name="Garbe J.R."/>
            <person name="Macchietto M.G."/>
            <person name="Kania S.A."/>
            <person name="Gerhold R.W."/>
            <person name="Richards J.E."/>
            <person name="Wolf T.M."/>
        </authorList>
    </citation>
    <scope>NUCLEOTIDE SEQUENCE</scope>
    <source>
        <strain evidence="1">MNPRO001-30</strain>
        <tissue evidence="1">Meninges</tissue>
    </source>
</reference>
<protein>
    <submittedName>
        <fullName evidence="1">Uncharacterized protein</fullName>
    </submittedName>
</protein>
<accession>A0AAD5QDI9</accession>
<evidence type="ECO:0000313" key="2">
    <source>
        <dbReference type="Proteomes" id="UP001196413"/>
    </source>
</evidence>
<comment type="caution">
    <text evidence="1">The sequence shown here is derived from an EMBL/GenBank/DDBJ whole genome shotgun (WGS) entry which is preliminary data.</text>
</comment>
<name>A0AAD5QDI9_PARTN</name>
<evidence type="ECO:0000313" key="1">
    <source>
        <dbReference type="EMBL" id="KAJ1347382.1"/>
    </source>
</evidence>
<proteinExistence type="predicted"/>
<organism evidence="1 2">
    <name type="scientific">Parelaphostrongylus tenuis</name>
    <name type="common">Meningeal worm</name>
    <dbReference type="NCBI Taxonomy" id="148309"/>
    <lineage>
        <taxon>Eukaryota</taxon>
        <taxon>Metazoa</taxon>
        <taxon>Ecdysozoa</taxon>
        <taxon>Nematoda</taxon>
        <taxon>Chromadorea</taxon>
        <taxon>Rhabditida</taxon>
        <taxon>Rhabditina</taxon>
        <taxon>Rhabditomorpha</taxon>
        <taxon>Strongyloidea</taxon>
        <taxon>Metastrongylidae</taxon>
        <taxon>Parelaphostrongylus</taxon>
    </lineage>
</organism>
<dbReference type="AlphaFoldDB" id="A0AAD5QDI9"/>